<comment type="caution">
    <text evidence="2">The sequence shown here is derived from an EMBL/GenBank/DDBJ whole genome shotgun (WGS) entry which is preliminary data.</text>
</comment>
<dbReference type="Proteomes" id="UP000828390">
    <property type="component" value="Unassembled WGS sequence"/>
</dbReference>
<reference evidence="2" key="1">
    <citation type="journal article" date="2019" name="bioRxiv">
        <title>The Genome of the Zebra Mussel, Dreissena polymorpha: A Resource for Invasive Species Research.</title>
        <authorList>
            <person name="McCartney M.A."/>
            <person name="Auch B."/>
            <person name="Kono T."/>
            <person name="Mallez S."/>
            <person name="Zhang Y."/>
            <person name="Obille A."/>
            <person name="Becker A."/>
            <person name="Abrahante J.E."/>
            <person name="Garbe J."/>
            <person name="Badalamenti J.P."/>
            <person name="Herman A."/>
            <person name="Mangelson H."/>
            <person name="Liachko I."/>
            <person name="Sullivan S."/>
            <person name="Sone E.D."/>
            <person name="Koren S."/>
            <person name="Silverstein K.A.T."/>
            <person name="Beckman K.B."/>
            <person name="Gohl D.M."/>
        </authorList>
    </citation>
    <scope>NUCLEOTIDE SEQUENCE</scope>
    <source>
        <strain evidence="2">Duluth1</strain>
        <tissue evidence="2">Whole animal</tissue>
    </source>
</reference>
<evidence type="ECO:0000313" key="2">
    <source>
        <dbReference type="EMBL" id="KAH3871572.1"/>
    </source>
</evidence>
<feature type="region of interest" description="Disordered" evidence="1">
    <location>
        <begin position="1"/>
        <end position="78"/>
    </location>
</feature>
<keyword evidence="3" id="KW-1185">Reference proteome</keyword>
<feature type="compositionally biased region" description="Basic residues" evidence="1">
    <location>
        <begin position="1"/>
        <end position="11"/>
    </location>
</feature>
<sequence length="142" mass="15708">MLIASHAKKNVSAKEKHSESEESSTSTHSKRRKLSTPNGSSGISGVQEMSDFTDIDHNRWNNPDPPSSPDAGAIRDSKDATFQLEECLDISFSHMESDIEVSNVPDVGPIEAEVHGDFGDEENDEDEEDNCSPKLQKIEQRH</sequence>
<feature type="compositionally biased region" description="Polar residues" evidence="1">
    <location>
        <begin position="35"/>
        <end position="44"/>
    </location>
</feature>
<gene>
    <name evidence="2" type="ORF">DPMN_034777</name>
</gene>
<evidence type="ECO:0000256" key="1">
    <source>
        <dbReference type="SAM" id="MobiDB-lite"/>
    </source>
</evidence>
<dbReference type="EMBL" id="JAIWYP010000002">
    <property type="protein sequence ID" value="KAH3871572.1"/>
    <property type="molecule type" value="Genomic_DNA"/>
</dbReference>
<reference evidence="2" key="2">
    <citation type="submission" date="2020-11" db="EMBL/GenBank/DDBJ databases">
        <authorList>
            <person name="McCartney M.A."/>
            <person name="Auch B."/>
            <person name="Kono T."/>
            <person name="Mallez S."/>
            <person name="Becker A."/>
            <person name="Gohl D.M."/>
            <person name="Silverstein K.A.T."/>
            <person name="Koren S."/>
            <person name="Bechman K.B."/>
            <person name="Herman A."/>
            <person name="Abrahante J.E."/>
            <person name="Garbe J."/>
        </authorList>
    </citation>
    <scope>NUCLEOTIDE SEQUENCE</scope>
    <source>
        <strain evidence="2">Duluth1</strain>
        <tissue evidence="2">Whole animal</tissue>
    </source>
</reference>
<feature type="region of interest" description="Disordered" evidence="1">
    <location>
        <begin position="100"/>
        <end position="142"/>
    </location>
</feature>
<protein>
    <submittedName>
        <fullName evidence="2">Uncharacterized protein</fullName>
    </submittedName>
</protein>
<evidence type="ECO:0000313" key="3">
    <source>
        <dbReference type="Proteomes" id="UP000828390"/>
    </source>
</evidence>
<dbReference type="AlphaFoldDB" id="A0A9D4M9P6"/>
<name>A0A9D4M9P6_DREPO</name>
<feature type="compositionally biased region" description="Acidic residues" evidence="1">
    <location>
        <begin position="119"/>
        <end position="130"/>
    </location>
</feature>
<accession>A0A9D4M9P6</accession>
<organism evidence="2 3">
    <name type="scientific">Dreissena polymorpha</name>
    <name type="common">Zebra mussel</name>
    <name type="synonym">Mytilus polymorpha</name>
    <dbReference type="NCBI Taxonomy" id="45954"/>
    <lineage>
        <taxon>Eukaryota</taxon>
        <taxon>Metazoa</taxon>
        <taxon>Spiralia</taxon>
        <taxon>Lophotrochozoa</taxon>
        <taxon>Mollusca</taxon>
        <taxon>Bivalvia</taxon>
        <taxon>Autobranchia</taxon>
        <taxon>Heteroconchia</taxon>
        <taxon>Euheterodonta</taxon>
        <taxon>Imparidentia</taxon>
        <taxon>Neoheterodontei</taxon>
        <taxon>Myida</taxon>
        <taxon>Dreissenoidea</taxon>
        <taxon>Dreissenidae</taxon>
        <taxon>Dreissena</taxon>
    </lineage>
</organism>
<proteinExistence type="predicted"/>